<keyword evidence="16" id="KW-1185">Reference proteome</keyword>
<dbReference type="CDD" id="cd00071">
    <property type="entry name" value="GMPK"/>
    <property type="match status" value="1"/>
</dbReference>
<evidence type="ECO:0000256" key="13">
    <source>
        <dbReference type="HAMAP-Rule" id="MF_00328"/>
    </source>
</evidence>
<dbReference type="EMBL" id="JAJFAT010000006">
    <property type="protein sequence ID" value="MCC3144766.1"/>
    <property type="molecule type" value="Genomic_DNA"/>
</dbReference>
<sequence>MKKGILFVLSGPSGVGKNTVLDELFKDFAGVSYSVSATTREARNGEIEGEDYFFITEEKFKEIEADNGFIESAVVHGHYYGTPKKFVDKKLAEGEDIILEIDTQGAKQVREKYPDAVYIFLLPPSLEELENRLDKRGSENNKSKSIRLKNARKELKEVHNYDYEVINDSLSKAVREIKKIIIAEQKRRDQDD</sequence>
<evidence type="ECO:0000259" key="14">
    <source>
        <dbReference type="PROSITE" id="PS50052"/>
    </source>
</evidence>
<evidence type="ECO:0000256" key="5">
    <source>
        <dbReference type="ARBA" id="ARBA00016296"/>
    </source>
</evidence>
<comment type="catalytic activity">
    <reaction evidence="12 13">
        <text>GMP + ATP = GDP + ADP</text>
        <dbReference type="Rhea" id="RHEA:20780"/>
        <dbReference type="ChEBI" id="CHEBI:30616"/>
        <dbReference type="ChEBI" id="CHEBI:58115"/>
        <dbReference type="ChEBI" id="CHEBI:58189"/>
        <dbReference type="ChEBI" id="CHEBI:456216"/>
        <dbReference type="EC" id="2.7.4.8"/>
    </reaction>
</comment>
<evidence type="ECO:0000313" key="16">
    <source>
        <dbReference type="Proteomes" id="UP001199296"/>
    </source>
</evidence>
<reference evidence="15 16" key="1">
    <citation type="submission" date="2021-10" db="EMBL/GenBank/DDBJ databases">
        <authorList>
            <person name="Grouzdev D.S."/>
            <person name="Pantiukh K.S."/>
            <person name="Krutkina M.S."/>
        </authorList>
    </citation>
    <scope>NUCLEOTIDE SEQUENCE [LARGE SCALE GENOMIC DNA]</scope>
    <source>
        <strain evidence="15 16">Z-7514</strain>
    </source>
</reference>
<dbReference type="FunFam" id="3.30.63.10:FF:000005">
    <property type="entry name" value="Guanylate kinase"/>
    <property type="match status" value="1"/>
</dbReference>
<evidence type="ECO:0000256" key="12">
    <source>
        <dbReference type="ARBA" id="ARBA00048594"/>
    </source>
</evidence>
<evidence type="ECO:0000256" key="7">
    <source>
        <dbReference type="ARBA" id="ARBA00022679"/>
    </source>
</evidence>
<feature type="domain" description="Guanylate kinase-like" evidence="14">
    <location>
        <begin position="4"/>
        <end position="182"/>
    </location>
</feature>
<evidence type="ECO:0000313" key="15">
    <source>
        <dbReference type="EMBL" id="MCC3144766.1"/>
    </source>
</evidence>
<dbReference type="InterPro" id="IPR008145">
    <property type="entry name" value="GK/Ca_channel_bsu"/>
</dbReference>
<keyword evidence="6 13" id="KW-0963">Cytoplasm</keyword>
<evidence type="ECO:0000256" key="2">
    <source>
        <dbReference type="ARBA" id="ARBA00004496"/>
    </source>
</evidence>
<dbReference type="Gene3D" id="3.30.63.10">
    <property type="entry name" value="Guanylate Kinase phosphate binding domain"/>
    <property type="match status" value="1"/>
</dbReference>
<dbReference type="Gene3D" id="3.40.50.300">
    <property type="entry name" value="P-loop containing nucleotide triphosphate hydrolases"/>
    <property type="match status" value="1"/>
</dbReference>
<dbReference type="Pfam" id="PF00625">
    <property type="entry name" value="Guanylate_kin"/>
    <property type="match status" value="1"/>
</dbReference>
<dbReference type="SMART" id="SM00072">
    <property type="entry name" value="GuKc"/>
    <property type="match status" value="1"/>
</dbReference>
<dbReference type="InterPro" id="IPR008144">
    <property type="entry name" value="Guanylate_kin-like_dom"/>
</dbReference>
<dbReference type="PANTHER" id="PTHR23117">
    <property type="entry name" value="GUANYLATE KINASE-RELATED"/>
    <property type="match status" value="1"/>
</dbReference>
<protein>
    <recommendedName>
        <fullName evidence="5 13">Guanylate kinase</fullName>
        <ecNumber evidence="4 13">2.7.4.8</ecNumber>
    </recommendedName>
    <alternativeName>
        <fullName evidence="11 13">GMP kinase</fullName>
    </alternativeName>
</protein>
<dbReference type="PROSITE" id="PS00856">
    <property type="entry name" value="GUANYLATE_KINASE_1"/>
    <property type="match status" value="1"/>
</dbReference>
<dbReference type="HAMAP" id="MF_00328">
    <property type="entry name" value="Guanylate_kinase"/>
    <property type="match status" value="1"/>
</dbReference>
<dbReference type="GO" id="GO:0005829">
    <property type="term" value="C:cytosol"/>
    <property type="evidence" value="ECO:0007669"/>
    <property type="project" value="TreeGrafter"/>
</dbReference>
<dbReference type="GO" id="GO:0005524">
    <property type="term" value="F:ATP binding"/>
    <property type="evidence" value="ECO:0007669"/>
    <property type="project" value="UniProtKB-UniRule"/>
</dbReference>
<evidence type="ECO:0000256" key="1">
    <source>
        <dbReference type="ARBA" id="ARBA00003531"/>
    </source>
</evidence>
<evidence type="ECO:0000256" key="3">
    <source>
        <dbReference type="ARBA" id="ARBA00005790"/>
    </source>
</evidence>
<dbReference type="InterPro" id="IPR027417">
    <property type="entry name" value="P-loop_NTPase"/>
</dbReference>
<accession>A0AAW4X037</accession>
<dbReference type="InterPro" id="IPR017665">
    <property type="entry name" value="Guanylate_kinase"/>
</dbReference>
<dbReference type="AlphaFoldDB" id="A0AAW4X037"/>
<keyword evidence="8 13" id="KW-0547">Nucleotide-binding</keyword>
<feature type="binding site" evidence="13">
    <location>
        <begin position="11"/>
        <end position="18"/>
    </location>
    <ligand>
        <name>ATP</name>
        <dbReference type="ChEBI" id="CHEBI:30616"/>
    </ligand>
</feature>
<keyword evidence="9 13" id="KW-0418">Kinase</keyword>
<comment type="subcellular location">
    <subcellularLocation>
        <location evidence="2 13">Cytoplasm</location>
    </subcellularLocation>
</comment>
<dbReference type="GO" id="GO:0004385">
    <property type="term" value="F:GMP kinase activity"/>
    <property type="evidence" value="ECO:0007669"/>
    <property type="project" value="UniProtKB-UniRule"/>
</dbReference>
<evidence type="ECO:0000256" key="11">
    <source>
        <dbReference type="ARBA" id="ARBA00030128"/>
    </source>
</evidence>
<keyword evidence="7 13" id="KW-0808">Transferase</keyword>
<dbReference type="NCBIfam" id="TIGR03263">
    <property type="entry name" value="guanyl_kin"/>
    <property type="match status" value="1"/>
</dbReference>
<dbReference type="PROSITE" id="PS50052">
    <property type="entry name" value="GUANYLATE_KINASE_2"/>
    <property type="match status" value="1"/>
</dbReference>
<evidence type="ECO:0000256" key="8">
    <source>
        <dbReference type="ARBA" id="ARBA00022741"/>
    </source>
</evidence>
<gene>
    <name evidence="13 15" type="primary">gmk</name>
    <name evidence="15" type="ORF">LJ207_05415</name>
</gene>
<evidence type="ECO:0000256" key="6">
    <source>
        <dbReference type="ARBA" id="ARBA00022490"/>
    </source>
</evidence>
<dbReference type="SUPFAM" id="SSF52540">
    <property type="entry name" value="P-loop containing nucleoside triphosphate hydrolases"/>
    <property type="match status" value="1"/>
</dbReference>
<dbReference type="InterPro" id="IPR020590">
    <property type="entry name" value="Guanylate_kinase_CS"/>
</dbReference>
<comment type="caution">
    <text evidence="15">The sequence shown here is derived from an EMBL/GenBank/DDBJ whole genome shotgun (WGS) entry which is preliminary data.</text>
</comment>
<dbReference type="EC" id="2.7.4.8" evidence="4 13"/>
<dbReference type="Proteomes" id="UP001199296">
    <property type="component" value="Unassembled WGS sequence"/>
</dbReference>
<keyword evidence="10 13" id="KW-0067">ATP-binding</keyword>
<dbReference type="PANTHER" id="PTHR23117:SF13">
    <property type="entry name" value="GUANYLATE KINASE"/>
    <property type="match status" value="1"/>
</dbReference>
<evidence type="ECO:0000256" key="4">
    <source>
        <dbReference type="ARBA" id="ARBA00012961"/>
    </source>
</evidence>
<comment type="function">
    <text evidence="1 13">Essential for recycling GMP and indirectly, cGMP.</text>
</comment>
<dbReference type="RefSeq" id="WP_229344852.1">
    <property type="nucleotide sequence ID" value="NZ_JAJFAT010000006.1"/>
</dbReference>
<organism evidence="15 16">
    <name type="scientific">Halanaerobium polyolivorans</name>
    <dbReference type="NCBI Taxonomy" id="2886943"/>
    <lineage>
        <taxon>Bacteria</taxon>
        <taxon>Bacillati</taxon>
        <taxon>Bacillota</taxon>
        <taxon>Clostridia</taxon>
        <taxon>Halanaerobiales</taxon>
        <taxon>Halanaerobiaceae</taxon>
        <taxon>Halanaerobium</taxon>
    </lineage>
</organism>
<name>A0AAW4X037_9FIRM</name>
<proteinExistence type="inferred from homology"/>
<evidence type="ECO:0000256" key="9">
    <source>
        <dbReference type="ARBA" id="ARBA00022777"/>
    </source>
</evidence>
<comment type="similarity">
    <text evidence="3 13">Belongs to the guanylate kinase family.</text>
</comment>
<evidence type="ECO:0000256" key="10">
    <source>
        <dbReference type="ARBA" id="ARBA00022840"/>
    </source>
</evidence>